<dbReference type="InterPro" id="IPR051081">
    <property type="entry name" value="HTH_MetalResp_TranReg"/>
</dbReference>
<accession>A0A3A8EL88</accession>
<dbReference type="InterPro" id="IPR011991">
    <property type="entry name" value="ArsR-like_HTH"/>
</dbReference>
<organism evidence="6 7">
    <name type="scientific">Acinetobacter tianfuensis</name>
    <dbReference type="NCBI Taxonomy" id="2419603"/>
    <lineage>
        <taxon>Bacteria</taxon>
        <taxon>Pseudomonadati</taxon>
        <taxon>Pseudomonadota</taxon>
        <taxon>Gammaproteobacteria</taxon>
        <taxon>Moraxellales</taxon>
        <taxon>Moraxellaceae</taxon>
        <taxon>Acinetobacter</taxon>
    </lineage>
</organism>
<keyword evidence="2" id="KW-0805">Transcription regulation</keyword>
<dbReference type="SMART" id="SM00418">
    <property type="entry name" value="HTH_ARSR"/>
    <property type="match status" value="1"/>
</dbReference>
<dbReference type="GO" id="GO:0046685">
    <property type="term" value="P:response to arsenic-containing substance"/>
    <property type="evidence" value="ECO:0007669"/>
    <property type="project" value="UniProtKB-KW"/>
</dbReference>
<dbReference type="InterPro" id="IPR036390">
    <property type="entry name" value="WH_DNA-bd_sf"/>
</dbReference>
<keyword evidence="1" id="KW-0059">Arsenical resistance</keyword>
<dbReference type="SUPFAM" id="SSF46785">
    <property type="entry name" value="Winged helix' DNA-binding domain"/>
    <property type="match status" value="1"/>
</dbReference>
<dbReference type="PANTHER" id="PTHR33154:SF18">
    <property type="entry name" value="ARSENICAL RESISTANCE OPERON REPRESSOR"/>
    <property type="match status" value="1"/>
</dbReference>
<feature type="domain" description="HTH arsR-type" evidence="5">
    <location>
        <begin position="1"/>
        <end position="93"/>
    </location>
</feature>
<gene>
    <name evidence="6" type="ORF">D7V32_16400</name>
</gene>
<evidence type="ECO:0000313" key="7">
    <source>
        <dbReference type="Proteomes" id="UP000282388"/>
    </source>
</evidence>
<keyword evidence="7" id="KW-1185">Reference proteome</keyword>
<reference evidence="6 7" key="1">
    <citation type="submission" date="2018-09" db="EMBL/GenBank/DDBJ databases">
        <title>The draft genome of Acinetobacter spp. strains.</title>
        <authorList>
            <person name="Qin J."/>
            <person name="Feng Y."/>
            <person name="Zong Z."/>
        </authorList>
    </citation>
    <scope>NUCLEOTIDE SEQUENCE [LARGE SCALE GENOMIC DNA]</scope>
    <source>
        <strain evidence="6 7">WCHAc060012</strain>
    </source>
</reference>
<evidence type="ECO:0000313" key="6">
    <source>
        <dbReference type="EMBL" id="RKG29123.1"/>
    </source>
</evidence>
<dbReference type="Pfam" id="PF01022">
    <property type="entry name" value="HTH_5"/>
    <property type="match status" value="1"/>
</dbReference>
<evidence type="ECO:0000256" key="2">
    <source>
        <dbReference type="ARBA" id="ARBA00023015"/>
    </source>
</evidence>
<sequence>MDQLNFFKCLSDQTRLDILTILQLRGESCVCDLMTALNLSQPKISRHLALLRSAKILQDRRQGQWIYYQIHPELETWCIDILKISLQHNSRAEHFKFSANAAPCCD</sequence>
<dbReference type="NCBIfam" id="NF033788">
    <property type="entry name" value="HTH_metalloreg"/>
    <property type="match status" value="1"/>
</dbReference>
<dbReference type="RefSeq" id="WP_120403860.1">
    <property type="nucleotide sequence ID" value="NZ_RAXV01000060.1"/>
</dbReference>
<evidence type="ECO:0000256" key="4">
    <source>
        <dbReference type="ARBA" id="ARBA00023163"/>
    </source>
</evidence>
<name>A0A3A8EL88_9GAMM</name>
<dbReference type="InterPro" id="IPR018334">
    <property type="entry name" value="ArsR_HTH"/>
</dbReference>
<dbReference type="GO" id="GO:0003677">
    <property type="term" value="F:DNA binding"/>
    <property type="evidence" value="ECO:0007669"/>
    <property type="project" value="UniProtKB-KW"/>
</dbReference>
<evidence type="ECO:0000256" key="3">
    <source>
        <dbReference type="ARBA" id="ARBA00023125"/>
    </source>
</evidence>
<dbReference type="FunFam" id="1.10.10.10:FF:000279">
    <property type="entry name" value="Transcriptional regulator, ArsR family"/>
    <property type="match status" value="1"/>
</dbReference>
<dbReference type="GO" id="GO:0003700">
    <property type="term" value="F:DNA-binding transcription factor activity"/>
    <property type="evidence" value="ECO:0007669"/>
    <property type="project" value="InterPro"/>
</dbReference>
<dbReference type="EMBL" id="RAXV01000060">
    <property type="protein sequence ID" value="RKG29123.1"/>
    <property type="molecule type" value="Genomic_DNA"/>
</dbReference>
<dbReference type="InterPro" id="IPR036388">
    <property type="entry name" value="WH-like_DNA-bd_sf"/>
</dbReference>
<proteinExistence type="predicted"/>
<dbReference type="PRINTS" id="PR00778">
    <property type="entry name" value="HTHARSR"/>
</dbReference>
<evidence type="ECO:0000259" key="5">
    <source>
        <dbReference type="PROSITE" id="PS50987"/>
    </source>
</evidence>
<keyword evidence="3" id="KW-0238">DNA-binding</keyword>
<dbReference type="AlphaFoldDB" id="A0A3A8EL88"/>
<dbReference type="Proteomes" id="UP000282388">
    <property type="component" value="Unassembled WGS sequence"/>
</dbReference>
<protein>
    <submittedName>
        <fullName evidence="6">ArsR family transcriptional regulator</fullName>
    </submittedName>
</protein>
<dbReference type="PROSITE" id="PS50987">
    <property type="entry name" value="HTH_ARSR_2"/>
    <property type="match status" value="1"/>
</dbReference>
<evidence type="ECO:0000256" key="1">
    <source>
        <dbReference type="ARBA" id="ARBA00022849"/>
    </source>
</evidence>
<dbReference type="NCBIfam" id="NF007528">
    <property type="entry name" value="PRK10141.1"/>
    <property type="match status" value="1"/>
</dbReference>
<comment type="caution">
    <text evidence="6">The sequence shown here is derived from an EMBL/GenBank/DDBJ whole genome shotgun (WGS) entry which is preliminary data.</text>
</comment>
<dbReference type="PANTHER" id="PTHR33154">
    <property type="entry name" value="TRANSCRIPTIONAL REGULATOR, ARSR FAMILY"/>
    <property type="match status" value="1"/>
</dbReference>
<dbReference type="InterPro" id="IPR001845">
    <property type="entry name" value="HTH_ArsR_DNA-bd_dom"/>
</dbReference>
<dbReference type="OrthoDB" id="9793058at2"/>
<keyword evidence="4" id="KW-0804">Transcription</keyword>
<dbReference type="CDD" id="cd00090">
    <property type="entry name" value="HTH_ARSR"/>
    <property type="match status" value="1"/>
</dbReference>
<dbReference type="PROSITE" id="PS00846">
    <property type="entry name" value="HTH_ARSR_1"/>
    <property type="match status" value="1"/>
</dbReference>
<dbReference type="Gene3D" id="1.10.10.10">
    <property type="entry name" value="Winged helix-like DNA-binding domain superfamily/Winged helix DNA-binding domain"/>
    <property type="match status" value="1"/>
</dbReference>